<dbReference type="Pfam" id="PF00225">
    <property type="entry name" value="Kinesin"/>
    <property type="match status" value="1"/>
</dbReference>
<dbReference type="PANTHER" id="PTHR21608">
    <property type="entry name" value="KINESIN-LIKE PROTEIN CG14535"/>
    <property type="match status" value="1"/>
</dbReference>
<feature type="compositionally biased region" description="Low complexity" evidence="6">
    <location>
        <begin position="483"/>
        <end position="495"/>
    </location>
</feature>
<dbReference type="InterPro" id="IPR001752">
    <property type="entry name" value="Kinesin_motor_dom"/>
</dbReference>
<feature type="domain" description="Kinesin motor" evidence="7">
    <location>
        <begin position="557"/>
        <end position="902"/>
    </location>
</feature>
<evidence type="ECO:0000256" key="6">
    <source>
        <dbReference type="SAM" id="MobiDB-lite"/>
    </source>
</evidence>
<keyword evidence="3 5" id="KW-0067">ATP-binding</keyword>
<evidence type="ECO:0000256" key="3">
    <source>
        <dbReference type="ARBA" id="ARBA00022840"/>
    </source>
</evidence>
<comment type="caution">
    <text evidence="8">The sequence shown here is derived from an EMBL/GenBank/DDBJ whole genome shotgun (WGS) entry which is preliminary data.</text>
</comment>
<gene>
    <name evidence="8" type="ORF">KUTeg_014369</name>
</gene>
<feature type="compositionally biased region" description="Basic and acidic residues" evidence="6">
    <location>
        <begin position="1200"/>
        <end position="1214"/>
    </location>
</feature>
<feature type="binding site" evidence="5">
    <location>
        <begin position="652"/>
        <end position="659"/>
    </location>
    <ligand>
        <name>ATP</name>
        <dbReference type="ChEBI" id="CHEBI:30616"/>
    </ligand>
</feature>
<feature type="region of interest" description="Disordered" evidence="6">
    <location>
        <begin position="464"/>
        <end position="495"/>
    </location>
</feature>
<dbReference type="InterPro" id="IPR036961">
    <property type="entry name" value="Kinesin_motor_dom_sf"/>
</dbReference>
<proteinExistence type="inferred from homology"/>
<comment type="subcellular location">
    <subcellularLocation>
        <location evidence="1">Cytoplasm</location>
        <location evidence="1">Cytoskeleton</location>
    </subcellularLocation>
</comment>
<dbReference type="EMBL" id="JARBDR010000657">
    <property type="protein sequence ID" value="KAJ8309495.1"/>
    <property type="molecule type" value="Genomic_DNA"/>
</dbReference>
<name>A0ABQ9F1M1_TEGGR</name>
<dbReference type="SUPFAM" id="SSF52540">
    <property type="entry name" value="P-loop containing nucleoside triphosphate hydrolases"/>
    <property type="match status" value="1"/>
</dbReference>
<evidence type="ECO:0000256" key="5">
    <source>
        <dbReference type="PROSITE-ProRule" id="PRU00283"/>
    </source>
</evidence>
<dbReference type="PROSITE" id="PS50067">
    <property type="entry name" value="KINESIN_MOTOR_2"/>
    <property type="match status" value="1"/>
</dbReference>
<dbReference type="InterPro" id="IPR027417">
    <property type="entry name" value="P-loop_NTPase"/>
</dbReference>
<feature type="region of interest" description="Disordered" evidence="6">
    <location>
        <begin position="971"/>
        <end position="1043"/>
    </location>
</feature>
<dbReference type="SMART" id="SM00129">
    <property type="entry name" value="KISc"/>
    <property type="match status" value="1"/>
</dbReference>
<dbReference type="PRINTS" id="PR00380">
    <property type="entry name" value="KINESINHEAVY"/>
</dbReference>
<organism evidence="8 9">
    <name type="scientific">Tegillarca granosa</name>
    <name type="common">Malaysian cockle</name>
    <name type="synonym">Anadara granosa</name>
    <dbReference type="NCBI Taxonomy" id="220873"/>
    <lineage>
        <taxon>Eukaryota</taxon>
        <taxon>Metazoa</taxon>
        <taxon>Spiralia</taxon>
        <taxon>Lophotrochozoa</taxon>
        <taxon>Mollusca</taxon>
        <taxon>Bivalvia</taxon>
        <taxon>Autobranchia</taxon>
        <taxon>Pteriomorphia</taxon>
        <taxon>Arcoida</taxon>
        <taxon>Arcoidea</taxon>
        <taxon>Arcidae</taxon>
        <taxon>Tegillarca</taxon>
    </lineage>
</organism>
<dbReference type="InterPro" id="IPR027640">
    <property type="entry name" value="Kinesin-like_fam"/>
</dbReference>
<evidence type="ECO:0000256" key="4">
    <source>
        <dbReference type="ARBA" id="ARBA00023212"/>
    </source>
</evidence>
<feature type="region of interest" description="Disordered" evidence="6">
    <location>
        <begin position="903"/>
        <end position="931"/>
    </location>
</feature>
<dbReference type="InterPro" id="IPR057090">
    <property type="entry name" value="HTH_KIF26A_B_1st"/>
</dbReference>
<feature type="region of interest" description="Disordered" evidence="6">
    <location>
        <begin position="506"/>
        <end position="525"/>
    </location>
</feature>
<feature type="compositionally biased region" description="Low complexity" evidence="6">
    <location>
        <begin position="998"/>
        <end position="1034"/>
    </location>
</feature>
<evidence type="ECO:0000256" key="1">
    <source>
        <dbReference type="ARBA" id="ARBA00004245"/>
    </source>
</evidence>
<evidence type="ECO:0000313" key="8">
    <source>
        <dbReference type="EMBL" id="KAJ8309495.1"/>
    </source>
</evidence>
<dbReference type="Pfam" id="PF23081">
    <property type="entry name" value="HTH_KIF26A_B_1st"/>
    <property type="match status" value="1"/>
</dbReference>
<comment type="similarity">
    <text evidence="5">Belongs to the TRAFAC class myosin-kinesin ATPase superfamily. Kinesin family.</text>
</comment>
<dbReference type="PANTHER" id="PTHR21608:SF7">
    <property type="entry name" value="KINESIN-LIKE PROTEIN CG14535"/>
    <property type="match status" value="1"/>
</dbReference>
<keyword evidence="2 5" id="KW-0547">Nucleotide-binding</keyword>
<evidence type="ECO:0000256" key="2">
    <source>
        <dbReference type="ARBA" id="ARBA00022741"/>
    </source>
</evidence>
<accession>A0ABQ9F1M1</accession>
<protein>
    <recommendedName>
        <fullName evidence="7">Kinesin motor domain-containing protein</fullName>
    </recommendedName>
</protein>
<dbReference type="Gene3D" id="3.40.850.10">
    <property type="entry name" value="Kinesin motor domain"/>
    <property type="match status" value="1"/>
</dbReference>
<evidence type="ECO:0000313" key="9">
    <source>
        <dbReference type="Proteomes" id="UP001217089"/>
    </source>
</evidence>
<evidence type="ECO:0000259" key="7">
    <source>
        <dbReference type="PROSITE" id="PS50067"/>
    </source>
</evidence>
<keyword evidence="4" id="KW-0963">Cytoplasm</keyword>
<sequence>MGFDRNNEGEFYTESVTAKTAVRMFGGEARIRKLPTPISDKLGEFDQSGFSLDKEGSNSDLYMTTPIDEEFEIEFDSSNSEFMDYPIRGTISPLTDNDRHKNMNGTVDDISFVFGRPASPVSDTALRRCMSPPYRDRRAMSPVSSDAGYQRCMSPPYRERQVMSPVLDVKRPNGIYSKPPIHPHHSPRREKNSNLIYDKAMSCSPPTNEGKLLHGGICCEHCNNCLLDFKRQALRLLHLDGTKSTSTATKSVEEIQKKLQVPETSQKFLKNDRCDVCDTNILHLKKEAIVMVQTIQQAQTEPTVSTNIQTLVGSCNFRPQHRTVSNTTHQRYLRQNKSAGSSSSGYVQSSAPIAVQAQAYLEWNSPKKVNQVLAARQVSGQSDNNKLSSPEMMNIDPSIGHHPTNQPVNYPVGHPAGHQVIYDGQYNMQYVGPSIGQYQHPASHYAIQGPNYYTQVNAQHHYVNHSVPPQHQPPPPPQLTRVSSPPSQSPTSTSVTASFFARAAQKLNKKKKRHQPPEPEPPPFPTKFSEIIRISPPPAPPCLLRVSGRLQNPGVGKVKVMVKICPSTHHGDQGTTFLGVDPRRKQVTVFDPSTVGYSISAHRRTGAAAPKMFAFDAVFSPDDSQTEICASSLTEIVQGVVNGADGCLFTYGYSKLGKSYTMLGTDQSTHTLGMIPCAITWLFKHINEQKEKTGARFSVRVSAVEVTGKQECLKDLLADVSQGTESGIGTAPGVYLRDDPISGTQLENQSELRAPTAERAAYYLDAALAARTPLDEEDIRSSHLLFTLHVYQYRIEKANQAGLPGVAGGRSRLHLIDLGSSSKSKDPDNVSLSLSALGNVVMALLNGQRHVPHRDSKIAQLLRDSLGNISCRTCMIAHVSSSVQHHNETLQVIQLAARIHRMKRRKTKFSSTSSDDSSTDDGRLRNRPFRGFRMGTLREDMLYSSSHSDPDYTSSSEQSCDTVIYIGANGQSLSDREFTDNEGPPRSVPRTNPRLPRRPSGSRSSGDEGSTSDSGRSYISNSRYGRSNNGSFSRMSPMRMGTPVREIPMTSGQVNSPPQSPLMVPTQVPQKMNLRTHPAVASYKQEEPQSIARIEKVPRTSAKPTSSNEQSIKGEQWVDGPGAAVYPDKSRKEEMWIDGPQAFVKKVETQNKKSDVNKHLFNPKMNAEEQWVDGPREMIKSENLHKESHHMSKAAVHSSCRVEKRGHSRDHSNENKSSLVIRLSINQNMFMKVKTDQIAQLVLIVLPL</sequence>
<keyword evidence="9" id="KW-1185">Reference proteome</keyword>
<reference evidence="8 9" key="1">
    <citation type="submission" date="2022-12" db="EMBL/GenBank/DDBJ databases">
        <title>Chromosome-level genome of Tegillarca granosa.</title>
        <authorList>
            <person name="Kim J."/>
        </authorList>
    </citation>
    <scope>NUCLEOTIDE SEQUENCE [LARGE SCALE GENOMIC DNA]</scope>
    <source>
        <strain evidence="8">Teg-2019</strain>
        <tissue evidence="8">Adductor muscle</tissue>
    </source>
</reference>
<keyword evidence="4" id="KW-0206">Cytoskeleton</keyword>
<dbReference type="Proteomes" id="UP001217089">
    <property type="component" value="Unassembled WGS sequence"/>
</dbReference>
<keyword evidence="5" id="KW-0505">Motor protein</keyword>
<feature type="region of interest" description="Disordered" evidence="6">
    <location>
        <begin position="1186"/>
        <end position="1215"/>
    </location>
</feature>